<organism evidence="1 2">
    <name type="scientific">Flavobacterium laiguense</name>
    <dbReference type="NCBI Taxonomy" id="2169409"/>
    <lineage>
        <taxon>Bacteria</taxon>
        <taxon>Pseudomonadati</taxon>
        <taxon>Bacteroidota</taxon>
        <taxon>Flavobacteriia</taxon>
        <taxon>Flavobacteriales</taxon>
        <taxon>Flavobacteriaceae</taxon>
        <taxon>Flavobacterium</taxon>
    </lineage>
</organism>
<keyword evidence="2" id="KW-1185">Reference proteome</keyword>
<dbReference type="Proteomes" id="UP000245618">
    <property type="component" value="Unassembled WGS sequence"/>
</dbReference>
<reference evidence="1 2" key="1">
    <citation type="submission" date="2018-04" db="EMBL/GenBank/DDBJ databases">
        <title>Flavobacterium sp. nov., isolated from glacier ice.</title>
        <authorList>
            <person name="Liu Q."/>
            <person name="Xin Y.-H."/>
        </authorList>
    </citation>
    <scope>NUCLEOTIDE SEQUENCE [LARGE SCALE GENOMIC DNA]</scope>
    <source>
        <strain evidence="1 2">LB2P30</strain>
    </source>
</reference>
<gene>
    <name evidence="1" type="ORF">DB891_15400</name>
</gene>
<sequence length="85" mass="10021">MAKYLLFIANKPHKKNTFKHVGNYSAPRIKHEIRVEISTTEQLQMSFLSKQSIKFGFTLKEGILILIFLSLKRPLNQNNSFRIWK</sequence>
<name>A0A2U1JNL6_9FLAO</name>
<comment type="caution">
    <text evidence="1">The sequence shown here is derived from an EMBL/GenBank/DDBJ whole genome shotgun (WGS) entry which is preliminary data.</text>
</comment>
<evidence type="ECO:0000313" key="1">
    <source>
        <dbReference type="EMBL" id="PWA06761.1"/>
    </source>
</evidence>
<accession>A0A2U1JNL6</accession>
<evidence type="ECO:0000313" key="2">
    <source>
        <dbReference type="Proteomes" id="UP000245618"/>
    </source>
</evidence>
<dbReference type="EMBL" id="QCZH01000024">
    <property type="protein sequence ID" value="PWA06761.1"/>
    <property type="molecule type" value="Genomic_DNA"/>
</dbReference>
<dbReference type="AlphaFoldDB" id="A0A2U1JNL6"/>
<protein>
    <submittedName>
        <fullName evidence="1">Uncharacterized protein</fullName>
    </submittedName>
</protein>
<proteinExistence type="predicted"/>